<sequence>MSSTVLCSPPTVPCFTPTILGLLPAMSGSHLTTPNFSSSSTTTSLKVTSILSLIPLAHFPNIIVNKHPHLPLHCPLHPPLHPSHTRIHADTSLHCKISSSSPKLSSELLPSSPLHCFQLSNFQSPPNPSCIPLTIPLLSLTATPLPLPLPLPLLFFACKMVSGPALTLHTN</sequence>
<reference evidence="1 2" key="1">
    <citation type="journal article" date="2018" name="Nat. Ecol. Evol.">
        <title>Pezizomycetes genomes reveal the molecular basis of ectomycorrhizal truffle lifestyle.</title>
        <authorList>
            <person name="Murat C."/>
            <person name="Payen T."/>
            <person name="Noel B."/>
            <person name="Kuo A."/>
            <person name="Morin E."/>
            <person name="Chen J."/>
            <person name="Kohler A."/>
            <person name="Krizsan K."/>
            <person name="Balestrini R."/>
            <person name="Da Silva C."/>
            <person name="Montanini B."/>
            <person name="Hainaut M."/>
            <person name="Levati E."/>
            <person name="Barry K.W."/>
            <person name="Belfiori B."/>
            <person name="Cichocki N."/>
            <person name="Clum A."/>
            <person name="Dockter R.B."/>
            <person name="Fauchery L."/>
            <person name="Guy J."/>
            <person name="Iotti M."/>
            <person name="Le Tacon F."/>
            <person name="Lindquist E.A."/>
            <person name="Lipzen A."/>
            <person name="Malagnac F."/>
            <person name="Mello A."/>
            <person name="Molinier V."/>
            <person name="Miyauchi S."/>
            <person name="Poulain J."/>
            <person name="Riccioni C."/>
            <person name="Rubini A."/>
            <person name="Sitrit Y."/>
            <person name="Splivallo R."/>
            <person name="Traeger S."/>
            <person name="Wang M."/>
            <person name="Zifcakova L."/>
            <person name="Wipf D."/>
            <person name="Zambonelli A."/>
            <person name="Paolocci F."/>
            <person name="Nowrousian M."/>
            <person name="Ottonello S."/>
            <person name="Baldrian P."/>
            <person name="Spatafora J.W."/>
            <person name="Henrissat B."/>
            <person name="Nagy L.G."/>
            <person name="Aury J.M."/>
            <person name="Wincker P."/>
            <person name="Grigoriev I.V."/>
            <person name="Bonfante P."/>
            <person name="Martin F.M."/>
        </authorList>
    </citation>
    <scope>NUCLEOTIDE SEQUENCE [LARGE SCALE GENOMIC DNA]</scope>
    <source>
        <strain evidence="1 2">ATCC MYA-4762</strain>
    </source>
</reference>
<organism evidence="1 2">
    <name type="scientific">Terfezia boudieri ATCC MYA-4762</name>
    <dbReference type="NCBI Taxonomy" id="1051890"/>
    <lineage>
        <taxon>Eukaryota</taxon>
        <taxon>Fungi</taxon>
        <taxon>Dikarya</taxon>
        <taxon>Ascomycota</taxon>
        <taxon>Pezizomycotina</taxon>
        <taxon>Pezizomycetes</taxon>
        <taxon>Pezizales</taxon>
        <taxon>Pezizaceae</taxon>
        <taxon>Terfezia</taxon>
    </lineage>
</organism>
<proteinExistence type="predicted"/>
<dbReference type="InParanoid" id="A0A3N4LQZ2"/>
<accession>A0A3N4LQZ2</accession>
<dbReference type="EMBL" id="ML121543">
    <property type="protein sequence ID" value="RPB24098.1"/>
    <property type="molecule type" value="Genomic_DNA"/>
</dbReference>
<gene>
    <name evidence="1" type="ORF">L211DRAFT_879595</name>
</gene>
<dbReference type="AlphaFoldDB" id="A0A3N4LQZ2"/>
<name>A0A3N4LQZ2_9PEZI</name>
<dbReference type="Proteomes" id="UP000267821">
    <property type="component" value="Unassembled WGS sequence"/>
</dbReference>
<protein>
    <submittedName>
        <fullName evidence="1">Uncharacterized protein</fullName>
    </submittedName>
</protein>
<evidence type="ECO:0000313" key="2">
    <source>
        <dbReference type="Proteomes" id="UP000267821"/>
    </source>
</evidence>
<evidence type="ECO:0000313" key="1">
    <source>
        <dbReference type="EMBL" id="RPB24098.1"/>
    </source>
</evidence>
<keyword evidence="2" id="KW-1185">Reference proteome</keyword>